<evidence type="ECO:0000313" key="2">
    <source>
        <dbReference type="EMBL" id="TQD90361.1"/>
    </source>
</evidence>
<feature type="compositionally biased region" description="Basic residues" evidence="1">
    <location>
        <begin position="82"/>
        <end position="93"/>
    </location>
</feature>
<protein>
    <submittedName>
        <fullName evidence="2">Uncharacterized protein</fullName>
    </submittedName>
</protein>
<keyword evidence="3" id="KW-1185">Reference proteome</keyword>
<proteinExistence type="predicted"/>
<dbReference type="AlphaFoldDB" id="A0A540LV40"/>
<accession>A0A540LV40</accession>
<organism evidence="2 3">
    <name type="scientific">Malus baccata</name>
    <name type="common">Siberian crab apple</name>
    <name type="synonym">Pyrus baccata</name>
    <dbReference type="NCBI Taxonomy" id="106549"/>
    <lineage>
        <taxon>Eukaryota</taxon>
        <taxon>Viridiplantae</taxon>
        <taxon>Streptophyta</taxon>
        <taxon>Embryophyta</taxon>
        <taxon>Tracheophyta</taxon>
        <taxon>Spermatophyta</taxon>
        <taxon>Magnoliopsida</taxon>
        <taxon>eudicotyledons</taxon>
        <taxon>Gunneridae</taxon>
        <taxon>Pentapetalae</taxon>
        <taxon>rosids</taxon>
        <taxon>fabids</taxon>
        <taxon>Rosales</taxon>
        <taxon>Rosaceae</taxon>
        <taxon>Amygdaloideae</taxon>
        <taxon>Maleae</taxon>
        <taxon>Malus</taxon>
    </lineage>
</organism>
<dbReference type="Proteomes" id="UP000315295">
    <property type="component" value="Unassembled WGS sequence"/>
</dbReference>
<feature type="region of interest" description="Disordered" evidence="1">
    <location>
        <begin position="1"/>
        <end position="93"/>
    </location>
</feature>
<comment type="caution">
    <text evidence="2">The sequence shown here is derived from an EMBL/GenBank/DDBJ whole genome shotgun (WGS) entry which is preliminary data.</text>
</comment>
<evidence type="ECO:0000313" key="3">
    <source>
        <dbReference type="Proteomes" id="UP000315295"/>
    </source>
</evidence>
<dbReference type="EMBL" id="VIEB01000453">
    <property type="protein sequence ID" value="TQD90361.1"/>
    <property type="molecule type" value="Genomic_DNA"/>
</dbReference>
<feature type="compositionally biased region" description="Basic and acidic residues" evidence="1">
    <location>
        <begin position="1"/>
        <end position="10"/>
    </location>
</feature>
<reference evidence="2 3" key="1">
    <citation type="journal article" date="2019" name="G3 (Bethesda)">
        <title>Sequencing of a Wild Apple (Malus baccata) Genome Unravels the Differences Between Cultivated and Wild Apple Species Regarding Disease Resistance and Cold Tolerance.</title>
        <authorList>
            <person name="Chen X."/>
        </authorList>
    </citation>
    <scope>NUCLEOTIDE SEQUENCE [LARGE SCALE GENOMIC DNA]</scope>
    <source>
        <strain evidence="3">cv. Shandingzi</strain>
        <tissue evidence="2">Leaves</tissue>
    </source>
</reference>
<evidence type="ECO:0000256" key="1">
    <source>
        <dbReference type="SAM" id="MobiDB-lite"/>
    </source>
</evidence>
<name>A0A540LV40_MALBA</name>
<sequence>MMKKEEEINRASRLSPPHTAACRPTPLPGSTPPIRYTTGSRRSAARTRRGTIGSSSRSRPDFSQARPPRSPSNLRRGLFQRSPRRHRSISNQRLSRRRVQCSVVYRYPDSETFWKIPRRVEGGCDGDRRFLFGFGGDRAFCGRVP</sequence>
<gene>
    <name evidence="2" type="ORF">C1H46_024063</name>
</gene>